<evidence type="ECO:0000256" key="4">
    <source>
        <dbReference type="ARBA" id="ARBA00008663"/>
    </source>
</evidence>
<comment type="cofactor">
    <cofactor evidence="2">
        <name>K(+)</name>
        <dbReference type="ChEBI" id="CHEBI:29103"/>
    </cofactor>
</comment>
<keyword evidence="14 19" id="KW-0670">Pyruvate</keyword>
<dbReference type="NCBIfam" id="NF004978">
    <property type="entry name" value="PRK06354.1"/>
    <property type="match status" value="1"/>
</dbReference>
<dbReference type="SUPFAM" id="SSF52935">
    <property type="entry name" value="PK C-terminal domain-like"/>
    <property type="match status" value="1"/>
</dbReference>
<dbReference type="FunFam" id="2.40.33.10:FF:000001">
    <property type="entry name" value="Pyruvate kinase"/>
    <property type="match status" value="1"/>
</dbReference>
<keyword evidence="7 16" id="KW-0808">Transferase</keyword>
<organism evidence="19 20">
    <name type="scientific">Leptonema illini</name>
    <dbReference type="NCBI Taxonomy" id="183"/>
    <lineage>
        <taxon>Bacteria</taxon>
        <taxon>Pseudomonadati</taxon>
        <taxon>Spirochaetota</taxon>
        <taxon>Spirochaetia</taxon>
        <taxon>Leptospirales</taxon>
        <taxon>Leptospiraceae</taxon>
        <taxon>Leptonema</taxon>
    </lineage>
</organism>
<dbReference type="FunFam" id="3.20.20.60:FF:000025">
    <property type="entry name" value="Pyruvate kinase"/>
    <property type="match status" value="1"/>
</dbReference>
<keyword evidence="8" id="KW-0479">Metal-binding</keyword>
<evidence type="ECO:0000256" key="12">
    <source>
        <dbReference type="ARBA" id="ARBA00022842"/>
    </source>
</evidence>
<dbReference type="InterPro" id="IPR001697">
    <property type="entry name" value="Pyr_Knase"/>
</dbReference>
<dbReference type="Pfam" id="PF00224">
    <property type="entry name" value="PK"/>
    <property type="match status" value="1"/>
</dbReference>
<evidence type="ECO:0000313" key="20">
    <source>
        <dbReference type="Proteomes" id="UP000460298"/>
    </source>
</evidence>
<dbReference type="PROSITE" id="PS00110">
    <property type="entry name" value="PYRUVATE_KINASE"/>
    <property type="match status" value="1"/>
</dbReference>
<gene>
    <name evidence="19" type="primary">pyk</name>
    <name evidence="19" type="ORF">F9K24_10325</name>
</gene>
<dbReference type="InterPro" id="IPR040442">
    <property type="entry name" value="Pyrv_kinase-like_dom_sf"/>
</dbReference>
<evidence type="ECO:0000256" key="9">
    <source>
        <dbReference type="ARBA" id="ARBA00022741"/>
    </source>
</evidence>
<dbReference type="Proteomes" id="UP000460298">
    <property type="component" value="Unassembled WGS sequence"/>
</dbReference>
<dbReference type="Gene3D" id="3.40.1380.20">
    <property type="entry name" value="Pyruvate kinase, C-terminal domain"/>
    <property type="match status" value="1"/>
</dbReference>
<evidence type="ECO:0000256" key="13">
    <source>
        <dbReference type="ARBA" id="ARBA00023152"/>
    </source>
</evidence>
<evidence type="ECO:0000256" key="16">
    <source>
        <dbReference type="RuleBase" id="RU000504"/>
    </source>
</evidence>
<evidence type="ECO:0000256" key="1">
    <source>
        <dbReference type="ARBA" id="ARBA00001946"/>
    </source>
</evidence>
<dbReference type="PANTHER" id="PTHR11817">
    <property type="entry name" value="PYRUVATE KINASE"/>
    <property type="match status" value="1"/>
</dbReference>
<proteinExistence type="inferred from homology"/>
<keyword evidence="9" id="KW-0547">Nucleotide-binding</keyword>
<dbReference type="InterPro" id="IPR015813">
    <property type="entry name" value="Pyrv/PenolPyrv_kinase-like_dom"/>
</dbReference>
<dbReference type="InterPro" id="IPR015795">
    <property type="entry name" value="Pyrv_Knase_C"/>
</dbReference>
<evidence type="ECO:0000256" key="6">
    <source>
        <dbReference type="ARBA" id="ARBA00018587"/>
    </source>
</evidence>
<keyword evidence="12 16" id="KW-0460">Magnesium</keyword>
<dbReference type="GO" id="GO:0004743">
    <property type="term" value="F:pyruvate kinase activity"/>
    <property type="evidence" value="ECO:0007669"/>
    <property type="project" value="UniProtKB-UniRule"/>
</dbReference>
<dbReference type="Pfam" id="PF02887">
    <property type="entry name" value="PK_C"/>
    <property type="match status" value="1"/>
</dbReference>
<dbReference type="GO" id="GO:0005524">
    <property type="term" value="F:ATP binding"/>
    <property type="evidence" value="ECO:0007669"/>
    <property type="project" value="UniProtKB-KW"/>
</dbReference>
<dbReference type="AlphaFoldDB" id="A0A833H1V9"/>
<evidence type="ECO:0000259" key="18">
    <source>
        <dbReference type="Pfam" id="PF02887"/>
    </source>
</evidence>
<comment type="pathway">
    <text evidence="3 16">Carbohydrate degradation; glycolysis; pyruvate from D-glyceraldehyde 3-phosphate: step 5/5.</text>
</comment>
<accession>A0A833H1V9</accession>
<reference evidence="19 20" key="1">
    <citation type="submission" date="2019-10" db="EMBL/GenBank/DDBJ databases">
        <title>Extracellular Electron Transfer in a Candidatus Methanoperedens spp. Enrichment Culture.</title>
        <authorList>
            <person name="Berger S."/>
            <person name="Rangel Shaw D."/>
            <person name="Berben T."/>
            <person name="In 'T Zandt M."/>
            <person name="Frank J."/>
            <person name="Reimann J."/>
            <person name="Jetten M.S.M."/>
            <person name="Welte C.U."/>
        </authorList>
    </citation>
    <scope>NUCLEOTIDE SEQUENCE [LARGE SCALE GENOMIC DNA]</scope>
    <source>
        <strain evidence="19">SB12</strain>
    </source>
</reference>
<dbReference type="Gene3D" id="3.20.20.60">
    <property type="entry name" value="Phosphoenolpyruvate-binding domains"/>
    <property type="match status" value="1"/>
</dbReference>
<keyword evidence="13 16" id="KW-0324">Glycolysis</keyword>
<dbReference type="SUPFAM" id="SSF51621">
    <property type="entry name" value="Phosphoenolpyruvate/pyruvate domain"/>
    <property type="match status" value="1"/>
</dbReference>
<evidence type="ECO:0000256" key="10">
    <source>
        <dbReference type="ARBA" id="ARBA00022777"/>
    </source>
</evidence>
<evidence type="ECO:0000256" key="7">
    <source>
        <dbReference type="ARBA" id="ARBA00022679"/>
    </source>
</evidence>
<dbReference type="SUPFAM" id="SSF50800">
    <property type="entry name" value="PK beta-barrel domain-like"/>
    <property type="match status" value="1"/>
</dbReference>
<comment type="caution">
    <text evidence="19">The sequence shown here is derived from an EMBL/GenBank/DDBJ whole genome shotgun (WGS) entry which is preliminary data.</text>
</comment>
<evidence type="ECO:0000256" key="5">
    <source>
        <dbReference type="ARBA" id="ARBA00012142"/>
    </source>
</evidence>
<dbReference type="GO" id="GO:0016301">
    <property type="term" value="F:kinase activity"/>
    <property type="evidence" value="ECO:0007669"/>
    <property type="project" value="UniProtKB-KW"/>
</dbReference>
<dbReference type="GO" id="GO:0000287">
    <property type="term" value="F:magnesium ion binding"/>
    <property type="evidence" value="ECO:0007669"/>
    <property type="project" value="UniProtKB-UniRule"/>
</dbReference>
<dbReference type="NCBIfam" id="TIGR01064">
    <property type="entry name" value="pyruv_kin"/>
    <property type="match status" value="1"/>
</dbReference>
<protein>
    <recommendedName>
        <fullName evidence="6 15">Pyruvate kinase</fullName>
        <ecNumber evidence="5 15">2.7.1.40</ecNumber>
    </recommendedName>
</protein>
<sequence length="487" mass="54471">MSARPTETAPDEIPSDSRRDFRRTKIICTIGPATSSSEMIAELAKAGMNVARINMSHGNQESHGKVIRQIKNLNKKLNHPISILMDLQGPEIRTGEIESNLQLNVGEIFTFTVLPDVNIEEKSVHVNYRDMVKDLKKGDRITVDNGLINLQVLEVNEGQLRCRVLEGGKLGSRKHINLPGVRVNMPSITEKDKLDIRFAVENDLDFIALSFVRMASDVAEARQLIEDLEGHAQIIAKIENQEGIDNFDAILAEADGIMVARGDLGVEIDLEDLPVVQREMVRKCIEAGKPVIVATHMLESMIENPMPTRAEVTDVANAVHEQSDAIMLSGETAAGKYPVKCVQTLDRIARRIEKESGLNFHLRRKPEDTRENLARNAVLLADSIQAPAILVITRRGMLARQVATYRPRHSIIYAFTNMTSTRRKLWLVRGVVPFIMDFSKDPENTIRKGFERLRERNRVRPGDSIVVVSDVAAGDQRVTSIQVRTFG</sequence>
<dbReference type="EC" id="2.7.1.40" evidence="5 15"/>
<dbReference type="EMBL" id="WBUI01000008">
    <property type="protein sequence ID" value="KAB2932765.1"/>
    <property type="molecule type" value="Genomic_DNA"/>
</dbReference>
<dbReference type="Gene3D" id="2.40.33.10">
    <property type="entry name" value="PK beta-barrel domain-like"/>
    <property type="match status" value="1"/>
</dbReference>
<dbReference type="InterPro" id="IPR036918">
    <property type="entry name" value="Pyrv_Knase_C_sf"/>
</dbReference>
<dbReference type="InterPro" id="IPR011037">
    <property type="entry name" value="Pyrv_Knase-like_insert_dom_sf"/>
</dbReference>
<dbReference type="InterPro" id="IPR015793">
    <property type="entry name" value="Pyrv_Knase_brl"/>
</dbReference>
<name>A0A833H1V9_9LEPT</name>
<dbReference type="NCBIfam" id="NF004491">
    <property type="entry name" value="PRK05826.1"/>
    <property type="match status" value="1"/>
</dbReference>
<evidence type="ECO:0000256" key="3">
    <source>
        <dbReference type="ARBA" id="ARBA00004997"/>
    </source>
</evidence>
<evidence type="ECO:0000256" key="8">
    <source>
        <dbReference type="ARBA" id="ARBA00022723"/>
    </source>
</evidence>
<dbReference type="PRINTS" id="PR01050">
    <property type="entry name" value="PYRUVTKNASE"/>
</dbReference>
<dbReference type="UniPathway" id="UPA00109">
    <property type="reaction ID" value="UER00188"/>
</dbReference>
<evidence type="ECO:0000259" key="17">
    <source>
        <dbReference type="Pfam" id="PF00224"/>
    </source>
</evidence>
<feature type="domain" description="Pyruvate kinase barrel" evidence="17">
    <location>
        <begin position="22"/>
        <end position="342"/>
    </location>
</feature>
<dbReference type="InterPro" id="IPR018209">
    <property type="entry name" value="Pyrv_Knase_AS"/>
</dbReference>
<dbReference type="GO" id="GO:0030955">
    <property type="term" value="F:potassium ion binding"/>
    <property type="evidence" value="ECO:0007669"/>
    <property type="project" value="UniProtKB-UniRule"/>
</dbReference>
<keyword evidence="11" id="KW-0067">ATP-binding</keyword>
<evidence type="ECO:0000256" key="11">
    <source>
        <dbReference type="ARBA" id="ARBA00022840"/>
    </source>
</evidence>
<dbReference type="InterPro" id="IPR015806">
    <property type="entry name" value="Pyrv_Knase_insert_dom_sf"/>
</dbReference>
<comment type="cofactor">
    <cofactor evidence="1">
        <name>Mg(2+)</name>
        <dbReference type="ChEBI" id="CHEBI:18420"/>
    </cofactor>
</comment>
<evidence type="ECO:0000313" key="19">
    <source>
        <dbReference type="EMBL" id="KAB2932765.1"/>
    </source>
</evidence>
<evidence type="ECO:0000256" key="15">
    <source>
        <dbReference type="NCBIfam" id="TIGR01064"/>
    </source>
</evidence>
<keyword evidence="10 16" id="KW-0418">Kinase</keyword>
<evidence type="ECO:0000256" key="2">
    <source>
        <dbReference type="ARBA" id="ARBA00001958"/>
    </source>
</evidence>
<comment type="catalytic activity">
    <reaction evidence="16">
        <text>pyruvate + ATP = phosphoenolpyruvate + ADP + H(+)</text>
        <dbReference type="Rhea" id="RHEA:18157"/>
        <dbReference type="ChEBI" id="CHEBI:15361"/>
        <dbReference type="ChEBI" id="CHEBI:15378"/>
        <dbReference type="ChEBI" id="CHEBI:30616"/>
        <dbReference type="ChEBI" id="CHEBI:58702"/>
        <dbReference type="ChEBI" id="CHEBI:456216"/>
        <dbReference type="EC" id="2.7.1.40"/>
    </reaction>
</comment>
<feature type="domain" description="Pyruvate kinase C-terminal" evidence="18">
    <location>
        <begin position="371"/>
        <end position="479"/>
    </location>
</feature>
<evidence type="ECO:0000256" key="14">
    <source>
        <dbReference type="ARBA" id="ARBA00023317"/>
    </source>
</evidence>
<comment type="similarity">
    <text evidence="4 16">Belongs to the pyruvate kinase family.</text>
</comment>